<dbReference type="InterPro" id="IPR000719">
    <property type="entry name" value="Prot_kinase_dom"/>
</dbReference>
<dbReference type="PROSITE" id="PS50011">
    <property type="entry name" value="PROTEIN_KINASE_DOM"/>
    <property type="match status" value="1"/>
</dbReference>
<gene>
    <name evidence="10" type="ORF">BCR44DRAFT_1424932</name>
</gene>
<evidence type="ECO:0000256" key="4">
    <source>
        <dbReference type="ARBA" id="ARBA00022741"/>
    </source>
</evidence>
<dbReference type="GO" id="GO:0004674">
    <property type="term" value="F:protein serine/threonine kinase activity"/>
    <property type="evidence" value="ECO:0007669"/>
    <property type="project" value="UniProtKB-KW"/>
</dbReference>
<evidence type="ECO:0000259" key="9">
    <source>
        <dbReference type="PROSITE" id="PS51285"/>
    </source>
</evidence>
<evidence type="ECO:0000256" key="1">
    <source>
        <dbReference type="ARBA" id="ARBA00022527"/>
    </source>
</evidence>
<name>A0A1Y2I358_9FUNG</name>
<dbReference type="PANTHER" id="PTHR24351">
    <property type="entry name" value="RIBOSOMAL PROTEIN S6 KINASE"/>
    <property type="match status" value="1"/>
</dbReference>
<evidence type="ECO:0000256" key="2">
    <source>
        <dbReference type="ARBA" id="ARBA00022553"/>
    </source>
</evidence>
<keyword evidence="1" id="KW-0723">Serine/threonine-protein kinase</keyword>
<comment type="caution">
    <text evidence="10">The sequence shown here is derived from an EMBL/GenBank/DDBJ whole genome shotgun (WGS) entry which is preliminary data.</text>
</comment>
<proteinExistence type="predicted"/>
<keyword evidence="6" id="KW-0067">ATP-binding</keyword>
<dbReference type="Pfam" id="PF00069">
    <property type="entry name" value="Pkinase"/>
    <property type="match status" value="1"/>
</dbReference>
<organism evidence="10 11">
    <name type="scientific">Catenaria anguillulae PL171</name>
    <dbReference type="NCBI Taxonomy" id="765915"/>
    <lineage>
        <taxon>Eukaryota</taxon>
        <taxon>Fungi</taxon>
        <taxon>Fungi incertae sedis</taxon>
        <taxon>Blastocladiomycota</taxon>
        <taxon>Blastocladiomycetes</taxon>
        <taxon>Blastocladiales</taxon>
        <taxon>Catenariaceae</taxon>
        <taxon>Catenaria</taxon>
    </lineage>
</organism>
<dbReference type="STRING" id="765915.A0A1Y2I358"/>
<dbReference type="InterPro" id="IPR008271">
    <property type="entry name" value="Ser/Thr_kinase_AS"/>
</dbReference>
<dbReference type="AlphaFoldDB" id="A0A1Y2I358"/>
<dbReference type="FunFam" id="1.10.510.10:FF:000008">
    <property type="entry name" value="Non-specific serine/threonine protein kinase"/>
    <property type="match status" value="1"/>
</dbReference>
<dbReference type="SMART" id="SM00220">
    <property type="entry name" value="S_TKc"/>
    <property type="match status" value="1"/>
</dbReference>
<dbReference type="SMART" id="SM00133">
    <property type="entry name" value="S_TK_X"/>
    <property type="match status" value="1"/>
</dbReference>
<evidence type="ECO:0000256" key="3">
    <source>
        <dbReference type="ARBA" id="ARBA00022679"/>
    </source>
</evidence>
<feature type="domain" description="Protein kinase" evidence="8">
    <location>
        <begin position="266"/>
        <end position="484"/>
    </location>
</feature>
<feature type="region of interest" description="Disordered" evidence="7">
    <location>
        <begin position="174"/>
        <end position="197"/>
    </location>
</feature>
<dbReference type="InterPro" id="IPR000961">
    <property type="entry name" value="AGC-kinase_C"/>
</dbReference>
<dbReference type="Gene3D" id="3.30.200.20">
    <property type="entry name" value="Phosphorylase Kinase, domain 1"/>
    <property type="match status" value="1"/>
</dbReference>
<dbReference type="PROSITE" id="PS51285">
    <property type="entry name" value="AGC_KINASE_CTER"/>
    <property type="match status" value="1"/>
</dbReference>
<keyword evidence="3" id="KW-0808">Transferase</keyword>
<protein>
    <submittedName>
        <fullName evidence="10">Kinase-like domain-containing protein</fullName>
    </submittedName>
</protein>
<feature type="region of interest" description="Disordered" evidence="7">
    <location>
        <begin position="1"/>
        <end position="79"/>
    </location>
</feature>
<evidence type="ECO:0000256" key="6">
    <source>
        <dbReference type="ARBA" id="ARBA00022840"/>
    </source>
</evidence>
<evidence type="ECO:0000256" key="5">
    <source>
        <dbReference type="ARBA" id="ARBA00022777"/>
    </source>
</evidence>
<evidence type="ECO:0000259" key="8">
    <source>
        <dbReference type="PROSITE" id="PS50011"/>
    </source>
</evidence>
<dbReference type="InterPro" id="IPR011009">
    <property type="entry name" value="Kinase-like_dom_sf"/>
</dbReference>
<dbReference type="EMBL" id="MCFL01000003">
    <property type="protein sequence ID" value="ORZ40381.1"/>
    <property type="molecule type" value="Genomic_DNA"/>
</dbReference>
<dbReference type="Proteomes" id="UP000193411">
    <property type="component" value="Unassembled WGS sequence"/>
</dbReference>
<sequence>MSWLQKLKTKTNATNKIAPTGSQNELAAGGTAASKPGSAAGSTKDLSATNASPNSSAPSSSPTPGAAASTSSCKSSATALPGKDVSGLLIIRVLEGKDVAIRGDGPAGSPTTLGSPGSSTSLQYLPYIVLAYDKNEVVVNATSGSMVAPVWRSRATFDLTHDADLIVHLFLRSPNQNQPHGTPEQHDQAGAAAAAGAVPGSMPTDLHLGSMVIEANALPTTEANGQRDLWLPMKLPSSGSSTALVHVQLSYKPPSKQAQSISIDDFDLLKVIGKGNTGRIYALKILKKSHIVSREEVTHTLSERNVLSRLRHPFIVNLKFSFQTPQKLYWEGRFSEDRARFYAADYDIIYRDLKPENILLDYQGHIALCDFGLCKLNMGGGARTNTFCGTPEYLACEVLLGNGYNQTVDWWTLGILVFEMLTGLPPFYDENLNEMYRKILYLPLHFPAYLSPAAKSLLTGLLDRDPEKRLGARGPAEVKSHPFFASIDWQALIEKRVVPPFKPSVENAFDTSNFDEEFTREVPMDSVVNESVLSQTVQGQFAGFTYIPAIRFVSAGGAMAVPMGSTFQGGSSVMGNASGHGN</sequence>
<dbReference type="GO" id="GO:0005524">
    <property type="term" value="F:ATP binding"/>
    <property type="evidence" value="ECO:0007669"/>
    <property type="project" value="UniProtKB-KW"/>
</dbReference>
<evidence type="ECO:0000313" key="10">
    <source>
        <dbReference type="EMBL" id="ORZ40381.1"/>
    </source>
</evidence>
<evidence type="ECO:0000313" key="11">
    <source>
        <dbReference type="Proteomes" id="UP000193411"/>
    </source>
</evidence>
<reference evidence="10 11" key="1">
    <citation type="submission" date="2016-07" db="EMBL/GenBank/DDBJ databases">
        <title>Pervasive Adenine N6-methylation of Active Genes in Fungi.</title>
        <authorList>
            <consortium name="DOE Joint Genome Institute"/>
            <person name="Mondo S.J."/>
            <person name="Dannebaum R.O."/>
            <person name="Kuo R.C."/>
            <person name="Labutti K."/>
            <person name="Haridas S."/>
            <person name="Kuo A."/>
            <person name="Salamov A."/>
            <person name="Ahrendt S.R."/>
            <person name="Lipzen A."/>
            <person name="Sullivan W."/>
            <person name="Andreopoulos W.B."/>
            <person name="Clum A."/>
            <person name="Lindquist E."/>
            <person name="Daum C."/>
            <person name="Ramamoorthy G.K."/>
            <person name="Gryganskyi A."/>
            <person name="Culley D."/>
            <person name="Magnuson J.K."/>
            <person name="James T.Y."/>
            <person name="O'Malley M.A."/>
            <person name="Stajich J.E."/>
            <person name="Spatafora J.W."/>
            <person name="Visel A."/>
            <person name="Grigoriev I.V."/>
        </authorList>
    </citation>
    <scope>NUCLEOTIDE SEQUENCE [LARGE SCALE GENOMIC DNA]</scope>
    <source>
        <strain evidence="10 11">PL171</strain>
    </source>
</reference>
<keyword evidence="11" id="KW-1185">Reference proteome</keyword>
<feature type="compositionally biased region" description="Polar residues" evidence="7">
    <location>
        <begin position="10"/>
        <end position="25"/>
    </location>
</feature>
<keyword evidence="2" id="KW-0597">Phosphoprotein</keyword>
<dbReference type="InterPro" id="IPR017892">
    <property type="entry name" value="Pkinase_C"/>
</dbReference>
<dbReference type="Pfam" id="PF00433">
    <property type="entry name" value="Pkinase_C"/>
    <property type="match status" value="1"/>
</dbReference>
<accession>A0A1Y2I358</accession>
<keyword evidence="4" id="KW-0547">Nucleotide-binding</keyword>
<dbReference type="OrthoDB" id="63267at2759"/>
<feature type="compositionally biased region" description="Low complexity" evidence="7">
    <location>
        <begin position="47"/>
        <end position="79"/>
    </location>
</feature>
<keyword evidence="5 10" id="KW-0418">Kinase</keyword>
<evidence type="ECO:0000256" key="7">
    <source>
        <dbReference type="SAM" id="MobiDB-lite"/>
    </source>
</evidence>
<dbReference type="CDD" id="cd11651">
    <property type="entry name" value="YPK1_N_like"/>
    <property type="match status" value="1"/>
</dbReference>
<dbReference type="PROSITE" id="PS00108">
    <property type="entry name" value="PROTEIN_KINASE_ST"/>
    <property type="match status" value="1"/>
</dbReference>
<dbReference type="SUPFAM" id="SSF56112">
    <property type="entry name" value="Protein kinase-like (PK-like)"/>
    <property type="match status" value="1"/>
</dbReference>
<feature type="domain" description="AGC-kinase C-terminal" evidence="9">
    <location>
        <begin position="485"/>
        <end position="556"/>
    </location>
</feature>
<dbReference type="Gene3D" id="1.10.510.10">
    <property type="entry name" value="Transferase(Phosphotransferase) domain 1"/>
    <property type="match status" value="1"/>
</dbReference>